<dbReference type="EMBL" id="QKRX01000001">
    <property type="protein sequence ID" value="RAU19917.1"/>
    <property type="molecule type" value="Genomic_DNA"/>
</dbReference>
<organism evidence="1 2">
    <name type="scientific">Nitrincola tibetensis</name>
    <dbReference type="NCBI Taxonomy" id="2219697"/>
    <lineage>
        <taxon>Bacteria</taxon>
        <taxon>Pseudomonadati</taxon>
        <taxon>Pseudomonadota</taxon>
        <taxon>Gammaproteobacteria</taxon>
        <taxon>Oceanospirillales</taxon>
        <taxon>Oceanospirillaceae</taxon>
        <taxon>Nitrincola</taxon>
    </lineage>
</organism>
<proteinExistence type="predicted"/>
<sequence>MVFDAFNSFLSKFSAVSIDDIEPNKTVENSWNQSCSSPWLYQTYGTGVVYLDSVRFEDSSFWYFDESEVLDQIKLIEDSLTKDSLKDKK</sequence>
<name>A0A364NSP7_9GAMM</name>
<dbReference type="AlphaFoldDB" id="A0A364NSP7"/>
<accession>A0A364NSP7</accession>
<evidence type="ECO:0000313" key="1">
    <source>
        <dbReference type="EMBL" id="RAU19917.1"/>
    </source>
</evidence>
<gene>
    <name evidence="1" type="ORF">DN062_02260</name>
</gene>
<dbReference type="Proteomes" id="UP000250744">
    <property type="component" value="Unassembled WGS sequence"/>
</dbReference>
<reference evidence="1 2" key="1">
    <citation type="submission" date="2018-06" db="EMBL/GenBank/DDBJ databases">
        <title>Nitrincola tibetense sp. nov., isolated from Lake XuguoCo on Tibetan Plateau.</title>
        <authorList>
            <person name="Xing P."/>
        </authorList>
    </citation>
    <scope>NUCLEOTIDE SEQUENCE [LARGE SCALE GENOMIC DNA]</scope>
    <source>
        <strain evidence="2">xg18</strain>
    </source>
</reference>
<comment type="caution">
    <text evidence="1">The sequence shown here is derived from an EMBL/GenBank/DDBJ whole genome shotgun (WGS) entry which is preliminary data.</text>
</comment>
<keyword evidence="2" id="KW-1185">Reference proteome</keyword>
<evidence type="ECO:0000313" key="2">
    <source>
        <dbReference type="Proteomes" id="UP000250744"/>
    </source>
</evidence>
<protein>
    <submittedName>
        <fullName evidence="1">Uncharacterized protein</fullName>
    </submittedName>
</protein>